<keyword evidence="5" id="KW-1185">Reference proteome</keyword>
<organism evidence="4 5">
    <name type="scientific">Opisthorchis felineus</name>
    <dbReference type="NCBI Taxonomy" id="147828"/>
    <lineage>
        <taxon>Eukaryota</taxon>
        <taxon>Metazoa</taxon>
        <taxon>Spiralia</taxon>
        <taxon>Lophotrochozoa</taxon>
        <taxon>Platyhelminthes</taxon>
        <taxon>Trematoda</taxon>
        <taxon>Digenea</taxon>
        <taxon>Opisthorchiida</taxon>
        <taxon>Opisthorchiata</taxon>
        <taxon>Opisthorchiidae</taxon>
        <taxon>Opisthorchis</taxon>
    </lineage>
</organism>
<evidence type="ECO:0000256" key="1">
    <source>
        <dbReference type="PROSITE-ProRule" id="PRU00781"/>
    </source>
</evidence>
<dbReference type="PANTHER" id="PTHR23086">
    <property type="entry name" value="PHOSPHATIDYLINOSITOL-4-PHOSPHATE 5-KINASE"/>
    <property type="match status" value="1"/>
</dbReference>
<gene>
    <name evidence="4" type="ORF">CRM22_009618</name>
</gene>
<comment type="caution">
    <text evidence="4">The sequence shown here is derived from an EMBL/GenBank/DDBJ whole genome shotgun (WGS) entry which is preliminary data.</text>
</comment>
<dbReference type="PROSITE" id="PS51455">
    <property type="entry name" value="PIPK"/>
    <property type="match status" value="1"/>
</dbReference>
<dbReference type="CDD" id="cd17301">
    <property type="entry name" value="PIPKc_PIP5KI"/>
    <property type="match status" value="1"/>
</dbReference>
<dbReference type="GO" id="GO:0016308">
    <property type="term" value="F:1-phosphatidylinositol-4-phosphate 5-kinase activity"/>
    <property type="evidence" value="ECO:0007669"/>
    <property type="project" value="TreeGrafter"/>
</dbReference>
<feature type="compositionally biased region" description="Polar residues" evidence="2">
    <location>
        <begin position="359"/>
        <end position="371"/>
    </location>
</feature>
<evidence type="ECO:0000256" key="2">
    <source>
        <dbReference type="SAM" id="MobiDB-lite"/>
    </source>
</evidence>
<keyword evidence="1" id="KW-0067">ATP-binding</keyword>
<dbReference type="Gene3D" id="3.30.810.10">
    <property type="entry name" value="2-Layer Sandwich"/>
    <property type="match status" value="2"/>
</dbReference>
<feature type="region of interest" description="Disordered" evidence="2">
    <location>
        <begin position="620"/>
        <end position="668"/>
    </location>
</feature>
<dbReference type="Proteomes" id="UP000308267">
    <property type="component" value="Unassembled WGS sequence"/>
</dbReference>
<feature type="compositionally biased region" description="Polar residues" evidence="2">
    <location>
        <begin position="17"/>
        <end position="31"/>
    </location>
</feature>
<feature type="compositionally biased region" description="Polar residues" evidence="2">
    <location>
        <begin position="330"/>
        <end position="342"/>
    </location>
</feature>
<sequence>MSEVGSTGNSGPGPPAQFNSLSSPTKLSIPSGSRPLLRDNGSRRGKKIGHRRVTEEGTVTYKKKPTSEIQQALQLGIQHHIGSIQKERDRDVLYRDFQTIDTVQFPACGTKTTPAHSLSDFRFKTYAPIAFRNFRTRYKLDIRDFLNSICSRELRELSNPGASGSIFYITQDDEFIIKTVQHREGEFLRALLPSYFMNLWQHPPTLLPKFHGFYCYQTSRKNIRFVVMNNLLPSSVKIHEKYDLKGSTHKRRASAKELAKSSPTLKDLDFIERHPDGIWLEAETYDALMRTIEQDCLVLESLEIMDYSLLLGVHNLDQAKRERQMEKQATKQINNAKTSTPSGGDDIGAPSAKRLPDDSNPNGLQHDTSGLQHHKTSPLRSSGSQHGTASDSFRWARAPPGADGEKIVTIGSDLPTGGPSPSSTFERDAARARSTKRLAAYCTAMESIEASAKPVELEKEEMDLIPSGGIPARNSNGDRLLLFLGIIDILQSYRLIKKLEHGFKAIAIDGAFDSVDILALLNILGQSGVLLEFVNIFCALQFHTSDRVRVYHELLRNVLISSFVRRGPLLLRGPPFCSCAVDVIVVGALRDTRTVSVTPPGFYSQRFQESLSRHVFKRIQSPMKQASSKRTAPPGRLPTIRSSDEEEEEGHSRLPSVTRPVTFSPRNA</sequence>
<reference evidence="4 5" key="1">
    <citation type="journal article" date="2019" name="BMC Genomics">
        <title>New insights from Opisthorchis felineus genome: update on genomics of the epidemiologically important liver flukes.</title>
        <authorList>
            <person name="Ershov N.I."/>
            <person name="Mordvinov V.A."/>
            <person name="Prokhortchouk E.B."/>
            <person name="Pakharukova M.Y."/>
            <person name="Gunbin K.V."/>
            <person name="Ustyantsev K."/>
            <person name="Genaev M.A."/>
            <person name="Blinov A.G."/>
            <person name="Mazur A."/>
            <person name="Boulygina E."/>
            <person name="Tsygankova S."/>
            <person name="Khrameeva E."/>
            <person name="Chekanov N."/>
            <person name="Fan G."/>
            <person name="Xiao A."/>
            <person name="Zhang H."/>
            <person name="Xu X."/>
            <person name="Yang H."/>
            <person name="Solovyev V."/>
            <person name="Lee S.M."/>
            <person name="Liu X."/>
            <person name="Afonnikov D.A."/>
            <person name="Skryabin K.G."/>
        </authorList>
    </citation>
    <scope>NUCLEOTIDE SEQUENCE [LARGE SCALE GENOMIC DNA]</scope>
    <source>
        <strain evidence="4">AK-0245</strain>
        <tissue evidence="4">Whole organism</tissue>
    </source>
</reference>
<evidence type="ECO:0000313" key="4">
    <source>
        <dbReference type="EMBL" id="TGZ58483.1"/>
    </source>
</evidence>
<proteinExistence type="predicted"/>
<dbReference type="InterPro" id="IPR002498">
    <property type="entry name" value="PInositol-4-P-4/5-kinase_core"/>
</dbReference>
<dbReference type="OrthoDB" id="70770at2759"/>
<feature type="domain" description="PIPK" evidence="3">
    <location>
        <begin position="65"/>
        <end position="538"/>
    </location>
</feature>
<dbReference type="SUPFAM" id="SSF56104">
    <property type="entry name" value="SAICAR synthase-like"/>
    <property type="match status" value="1"/>
</dbReference>
<keyword evidence="1" id="KW-0418">Kinase</keyword>
<protein>
    <recommendedName>
        <fullName evidence="3">PIPK domain-containing protein</fullName>
    </recommendedName>
</protein>
<feature type="region of interest" description="Disordered" evidence="2">
    <location>
        <begin position="322"/>
        <end position="427"/>
    </location>
</feature>
<feature type="compositionally biased region" description="Polar residues" evidence="2">
    <location>
        <begin position="378"/>
        <end position="391"/>
    </location>
</feature>
<evidence type="ECO:0000313" key="5">
    <source>
        <dbReference type="Proteomes" id="UP000308267"/>
    </source>
</evidence>
<dbReference type="SMART" id="SM00330">
    <property type="entry name" value="PIPKc"/>
    <property type="match status" value="1"/>
</dbReference>
<feature type="region of interest" description="Disordered" evidence="2">
    <location>
        <begin position="1"/>
        <end position="53"/>
    </location>
</feature>
<dbReference type="GO" id="GO:0005886">
    <property type="term" value="C:plasma membrane"/>
    <property type="evidence" value="ECO:0007669"/>
    <property type="project" value="TreeGrafter"/>
</dbReference>
<evidence type="ECO:0000259" key="3">
    <source>
        <dbReference type="PROSITE" id="PS51455"/>
    </source>
</evidence>
<name>A0A4S2L6M1_OPIFE</name>
<dbReference type="InterPro" id="IPR027484">
    <property type="entry name" value="PInositol-4-P-5-kinase_N"/>
</dbReference>
<dbReference type="InterPro" id="IPR027483">
    <property type="entry name" value="PInositol-4-P-4/5-kinase_C_sf"/>
</dbReference>
<feature type="compositionally biased region" description="Polar residues" evidence="2">
    <location>
        <begin position="659"/>
        <end position="668"/>
    </location>
</feature>
<dbReference type="GO" id="GO:0005524">
    <property type="term" value="F:ATP binding"/>
    <property type="evidence" value="ECO:0007669"/>
    <property type="project" value="UniProtKB-UniRule"/>
</dbReference>
<dbReference type="AlphaFoldDB" id="A0A4S2L6M1"/>
<dbReference type="Gene3D" id="3.30.800.10">
    <property type="entry name" value="Phosphatidylinositol Phosphate Kinase II Beta"/>
    <property type="match status" value="1"/>
</dbReference>
<keyword evidence="1" id="KW-0547">Nucleotide-binding</keyword>
<dbReference type="Pfam" id="PF01504">
    <property type="entry name" value="PIP5K"/>
    <property type="match status" value="1"/>
</dbReference>
<dbReference type="PANTHER" id="PTHR23086:SF101">
    <property type="entry name" value="LP03320P-RELATED"/>
    <property type="match status" value="1"/>
</dbReference>
<accession>A0A4S2L6M1</accession>
<dbReference type="GO" id="GO:0046854">
    <property type="term" value="P:phosphatidylinositol phosphate biosynthetic process"/>
    <property type="evidence" value="ECO:0007669"/>
    <property type="project" value="TreeGrafter"/>
</dbReference>
<dbReference type="EMBL" id="SJOL01009272">
    <property type="protein sequence ID" value="TGZ58483.1"/>
    <property type="molecule type" value="Genomic_DNA"/>
</dbReference>
<keyword evidence="1" id="KW-0808">Transferase</keyword>
<dbReference type="InterPro" id="IPR023610">
    <property type="entry name" value="PInositol-4/5-P-5/4-kinase"/>
</dbReference>